<comment type="caution">
    <text evidence="6">The sequence shown here is derived from an EMBL/GenBank/DDBJ whole genome shotgun (WGS) entry which is preliminary data.</text>
</comment>
<evidence type="ECO:0000256" key="4">
    <source>
        <dbReference type="PROSITE-ProRule" id="PRU00453"/>
    </source>
</evidence>
<dbReference type="EMBL" id="JAUCMV010000004">
    <property type="protein sequence ID" value="KAK0403812.1"/>
    <property type="molecule type" value="Genomic_DNA"/>
</dbReference>
<evidence type="ECO:0000256" key="3">
    <source>
        <dbReference type="ARBA" id="ARBA00022833"/>
    </source>
</evidence>
<sequence length="90" mass="10356">MMTSDSRRKKIVAECRKQRFRKTFDQLKEEYDGGVTYDGANLPASKRPPRKFCSACGHSAHYNCIRCGTGYCSMECRDRHNATRCMKHTA</sequence>
<keyword evidence="7" id="KW-1185">Reference proteome</keyword>
<dbReference type="PROSITE" id="PS51083">
    <property type="entry name" value="ZF_HIT"/>
    <property type="match status" value="1"/>
</dbReference>
<name>A0AA39HFV2_9BILA</name>
<dbReference type="AlphaFoldDB" id="A0AA39HFV2"/>
<dbReference type="GO" id="GO:0005634">
    <property type="term" value="C:nucleus"/>
    <property type="evidence" value="ECO:0007669"/>
    <property type="project" value="UniProtKB-ARBA"/>
</dbReference>
<keyword evidence="2 4" id="KW-0863">Zinc-finger</keyword>
<protein>
    <recommendedName>
        <fullName evidence="5">HIT-type domain-containing protein</fullName>
    </recommendedName>
</protein>
<feature type="domain" description="HIT-type" evidence="5">
    <location>
        <begin position="53"/>
        <end position="85"/>
    </location>
</feature>
<evidence type="ECO:0000313" key="7">
    <source>
        <dbReference type="Proteomes" id="UP001175271"/>
    </source>
</evidence>
<dbReference type="Pfam" id="PF04438">
    <property type="entry name" value="zf-HIT"/>
    <property type="match status" value="1"/>
</dbReference>
<dbReference type="PANTHER" id="PTHR13093">
    <property type="entry name" value="ZINC FINGER HIT DOMAIN CONTAINING PROTEIN 1"/>
    <property type="match status" value="1"/>
</dbReference>
<organism evidence="6 7">
    <name type="scientific">Steinernema hermaphroditum</name>
    <dbReference type="NCBI Taxonomy" id="289476"/>
    <lineage>
        <taxon>Eukaryota</taxon>
        <taxon>Metazoa</taxon>
        <taxon>Ecdysozoa</taxon>
        <taxon>Nematoda</taxon>
        <taxon>Chromadorea</taxon>
        <taxon>Rhabditida</taxon>
        <taxon>Tylenchina</taxon>
        <taxon>Panagrolaimomorpha</taxon>
        <taxon>Strongyloidoidea</taxon>
        <taxon>Steinernematidae</taxon>
        <taxon>Steinernema</taxon>
    </lineage>
</organism>
<dbReference type="GO" id="GO:0008270">
    <property type="term" value="F:zinc ion binding"/>
    <property type="evidence" value="ECO:0007669"/>
    <property type="project" value="UniProtKB-UniRule"/>
</dbReference>
<dbReference type="InterPro" id="IPR007529">
    <property type="entry name" value="Znf_HIT"/>
</dbReference>
<evidence type="ECO:0000256" key="2">
    <source>
        <dbReference type="ARBA" id="ARBA00022771"/>
    </source>
</evidence>
<accession>A0AA39HFV2</accession>
<evidence type="ECO:0000259" key="5">
    <source>
        <dbReference type="PROSITE" id="PS51083"/>
    </source>
</evidence>
<evidence type="ECO:0000256" key="1">
    <source>
        <dbReference type="ARBA" id="ARBA00022723"/>
    </source>
</evidence>
<dbReference type="Proteomes" id="UP001175271">
    <property type="component" value="Unassembled WGS sequence"/>
</dbReference>
<reference evidence="6" key="1">
    <citation type="submission" date="2023-06" db="EMBL/GenBank/DDBJ databases">
        <title>Genomic analysis of the entomopathogenic nematode Steinernema hermaphroditum.</title>
        <authorList>
            <person name="Schwarz E.M."/>
            <person name="Heppert J.K."/>
            <person name="Baniya A."/>
            <person name="Schwartz H.T."/>
            <person name="Tan C.-H."/>
            <person name="Antoshechkin I."/>
            <person name="Sternberg P.W."/>
            <person name="Goodrich-Blair H."/>
            <person name="Dillman A.R."/>
        </authorList>
    </citation>
    <scope>NUCLEOTIDE SEQUENCE</scope>
    <source>
        <strain evidence="6">PS9179</strain>
        <tissue evidence="6">Whole animal</tissue>
    </source>
</reference>
<dbReference type="InterPro" id="IPR039723">
    <property type="entry name" value="Vps71/ZNHIT1"/>
</dbReference>
<dbReference type="GO" id="GO:0006338">
    <property type="term" value="P:chromatin remodeling"/>
    <property type="evidence" value="ECO:0007669"/>
    <property type="project" value="InterPro"/>
</dbReference>
<keyword evidence="1" id="KW-0479">Metal-binding</keyword>
<dbReference type="SUPFAM" id="SSF144232">
    <property type="entry name" value="HIT/MYND zinc finger-like"/>
    <property type="match status" value="1"/>
</dbReference>
<gene>
    <name evidence="6" type="ORF">QR680_017133</name>
</gene>
<keyword evidence="3" id="KW-0862">Zinc</keyword>
<dbReference type="CDD" id="cd21437">
    <property type="entry name" value="zf-HIT_ZNHIT1_like"/>
    <property type="match status" value="1"/>
</dbReference>
<proteinExistence type="predicted"/>
<evidence type="ECO:0000313" key="6">
    <source>
        <dbReference type="EMBL" id="KAK0403812.1"/>
    </source>
</evidence>